<protein>
    <submittedName>
        <fullName evidence="4">Secreted protein</fullName>
    </submittedName>
</protein>
<feature type="signal peptide" evidence="1">
    <location>
        <begin position="1"/>
        <end position="32"/>
    </location>
</feature>
<sequence>MSCNPSTIVSHLSAFSRLLLISVLFLLIPAYAKQTGIPGCADIDNLEETFNFETSSLNDLLLCFCKIKTDSSVAISCLYGSSLEDLNKAISLVADANATVDEVNRSLG</sequence>
<organism evidence="3 4">
    <name type="scientific">Toxocara canis</name>
    <name type="common">Canine roundworm</name>
    <dbReference type="NCBI Taxonomy" id="6265"/>
    <lineage>
        <taxon>Eukaryota</taxon>
        <taxon>Metazoa</taxon>
        <taxon>Ecdysozoa</taxon>
        <taxon>Nematoda</taxon>
        <taxon>Chromadorea</taxon>
        <taxon>Rhabditida</taxon>
        <taxon>Spirurina</taxon>
        <taxon>Ascaridomorpha</taxon>
        <taxon>Ascaridoidea</taxon>
        <taxon>Toxocaridae</taxon>
        <taxon>Toxocara</taxon>
    </lineage>
</organism>
<name>A0A183V1Z5_TOXCA</name>
<dbReference type="WBParaSite" id="TCNE_0001476501-mRNA-1">
    <property type="protein sequence ID" value="TCNE_0001476501-mRNA-1"/>
    <property type="gene ID" value="TCNE_0001476501"/>
</dbReference>
<evidence type="ECO:0000313" key="2">
    <source>
        <dbReference type="EMBL" id="VDM46086.1"/>
    </source>
</evidence>
<evidence type="ECO:0000313" key="4">
    <source>
        <dbReference type="WBParaSite" id="TCNE_0001476501-mRNA-1"/>
    </source>
</evidence>
<dbReference type="EMBL" id="UYWY01022437">
    <property type="protein sequence ID" value="VDM46086.1"/>
    <property type="molecule type" value="Genomic_DNA"/>
</dbReference>
<gene>
    <name evidence="2" type="ORF">TCNE_LOCUS14765</name>
</gene>
<evidence type="ECO:0000313" key="3">
    <source>
        <dbReference type="Proteomes" id="UP000050794"/>
    </source>
</evidence>
<dbReference type="Proteomes" id="UP000050794">
    <property type="component" value="Unassembled WGS sequence"/>
</dbReference>
<keyword evidence="1" id="KW-0732">Signal</keyword>
<keyword evidence="3" id="KW-1185">Reference proteome</keyword>
<feature type="chain" id="PRO_5044553555" evidence="1">
    <location>
        <begin position="33"/>
        <end position="108"/>
    </location>
</feature>
<proteinExistence type="predicted"/>
<dbReference type="AlphaFoldDB" id="A0A183V1Z5"/>
<accession>A0A183V1Z5</accession>
<evidence type="ECO:0000256" key="1">
    <source>
        <dbReference type="SAM" id="SignalP"/>
    </source>
</evidence>
<reference evidence="4" key="1">
    <citation type="submission" date="2016-06" db="UniProtKB">
        <authorList>
            <consortium name="WormBaseParasite"/>
        </authorList>
    </citation>
    <scope>IDENTIFICATION</scope>
</reference>
<reference evidence="2 3" key="2">
    <citation type="submission" date="2018-11" db="EMBL/GenBank/DDBJ databases">
        <authorList>
            <consortium name="Pathogen Informatics"/>
        </authorList>
    </citation>
    <scope>NUCLEOTIDE SEQUENCE [LARGE SCALE GENOMIC DNA]</scope>
</reference>